<name>A0A3P3U3X8_9BACL</name>
<dbReference type="InterPro" id="IPR013525">
    <property type="entry name" value="ABC2_TM"/>
</dbReference>
<dbReference type="PANTHER" id="PTHR43229">
    <property type="entry name" value="NODULATION PROTEIN J"/>
    <property type="match status" value="1"/>
</dbReference>
<keyword evidence="5" id="KW-0813">Transport</keyword>
<keyword evidence="4 5" id="KW-0472">Membrane</keyword>
<dbReference type="PIRSF" id="PIRSF006648">
    <property type="entry name" value="DrrB"/>
    <property type="match status" value="1"/>
</dbReference>
<comment type="subcellular location">
    <subcellularLocation>
        <location evidence="5">Cell membrane</location>
        <topology evidence="5">Multi-pass membrane protein</topology>
    </subcellularLocation>
    <subcellularLocation>
        <location evidence="1">Membrane</location>
        <topology evidence="1">Multi-pass membrane protein</topology>
    </subcellularLocation>
</comment>
<dbReference type="AlphaFoldDB" id="A0A3P3U3X8"/>
<sequence length="284" mass="30644">MISIAQRNLKIFFRDRAAVMFSLLAVFIILGLYVVFLGDMIASGLPDIEGVSFLIDSWVLAGILAVTSVTSTMGAFGIMVEDRSRKILKDFTASPIRRSRLTGGYILSACSIGVIMSAVTFMLGELYILLVGGELLPALGMLEVLGLIVLSVLASSSIIFFITTFVRSQNAFSAASTVIGTLIGFLTGVYVPVGSLPEAVQWVIKLFPVSHAGVLIRSVMLERPLEISFAGTPGTMEAEFMRSMGVVCQFGSYTVENWLSIVILLGTTVLFYGLSLLNLSRKNK</sequence>
<dbReference type="InterPro" id="IPR000412">
    <property type="entry name" value="ABC_2_transport"/>
</dbReference>
<comment type="caution">
    <text evidence="7">The sequence shown here is derived from an EMBL/GenBank/DDBJ whole genome shotgun (WGS) entry which is preliminary data.</text>
</comment>
<evidence type="ECO:0000313" key="8">
    <source>
        <dbReference type="Proteomes" id="UP000267017"/>
    </source>
</evidence>
<feature type="transmembrane region" description="Helical" evidence="5">
    <location>
        <begin position="101"/>
        <end position="124"/>
    </location>
</feature>
<evidence type="ECO:0000256" key="3">
    <source>
        <dbReference type="ARBA" id="ARBA00022989"/>
    </source>
</evidence>
<keyword evidence="8" id="KW-1185">Reference proteome</keyword>
<comment type="similarity">
    <text evidence="5">Belongs to the ABC-2 integral membrane protein family.</text>
</comment>
<dbReference type="EMBL" id="RRCN01000001">
    <property type="protein sequence ID" value="RRJ64278.1"/>
    <property type="molecule type" value="Genomic_DNA"/>
</dbReference>
<dbReference type="GO" id="GO:0043190">
    <property type="term" value="C:ATP-binding cassette (ABC) transporter complex"/>
    <property type="evidence" value="ECO:0007669"/>
    <property type="project" value="InterPro"/>
</dbReference>
<keyword evidence="3 5" id="KW-1133">Transmembrane helix</keyword>
<feature type="transmembrane region" description="Helical" evidence="5">
    <location>
        <begin position="258"/>
        <end position="279"/>
    </location>
</feature>
<evidence type="ECO:0000313" key="7">
    <source>
        <dbReference type="EMBL" id="RRJ64278.1"/>
    </source>
</evidence>
<dbReference type="RefSeq" id="WP_128632096.1">
    <property type="nucleotide sequence ID" value="NZ_RRCN01000001.1"/>
</dbReference>
<gene>
    <name evidence="7" type="ORF">EHV15_16120</name>
</gene>
<proteinExistence type="inferred from homology"/>
<evidence type="ECO:0000256" key="5">
    <source>
        <dbReference type="RuleBase" id="RU361157"/>
    </source>
</evidence>
<protein>
    <recommendedName>
        <fullName evidence="5">Transport permease protein</fullName>
    </recommendedName>
</protein>
<evidence type="ECO:0000256" key="1">
    <source>
        <dbReference type="ARBA" id="ARBA00004141"/>
    </source>
</evidence>
<reference evidence="7 8" key="1">
    <citation type="submission" date="2018-11" db="EMBL/GenBank/DDBJ databases">
        <title>Genome sequencing of Paenibacillus sp. KCOM 3021 (= ChDC PVNT-B20).</title>
        <authorList>
            <person name="Kook J.-K."/>
            <person name="Park S.-N."/>
            <person name="Lim Y.K."/>
        </authorList>
    </citation>
    <scope>NUCLEOTIDE SEQUENCE [LARGE SCALE GENOMIC DNA]</scope>
    <source>
        <strain evidence="7 8">KCOM 3021</strain>
    </source>
</reference>
<evidence type="ECO:0000259" key="6">
    <source>
        <dbReference type="PROSITE" id="PS51012"/>
    </source>
</evidence>
<accession>A0A3P3U3X8</accession>
<keyword evidence="5" id="KW-1003">Cell membrane</keyword>
<dbReference type="Pfam" id="PF01061">
    <property type="entry name" value="ABC2_membrane"/>
    <property type="match status" value="1"/>
</dbReference>
<dbReference type="Proteomes" id="UP000267017">
    <property type="component" value="Unassembled WGS sequence"/>
</dbReference>
<feature type="transmembrane region" description="Helical" evidence="5">
    <location>
        <begin position="144"/>
        <end position="165"/>
    </location>
</feature>
<evidence type="ECO:0000256" key="4">
    <source>
        <dbReference type="ARBA" id="ARBA00023136"/>
    </source>
</evidence>
<dbReference type="PANTHER" id="PTHR43229:SF2">
    <property type="entry name" value="NODULATION PROTEIN J"/>
    <property type="match status" value="1"/>
</dbReference>
<feature type="transmembrane region" description="Helical" evidence="5">
    <location>
        <begin position="58"/>
        <end position="80"/>
    </location>
</feature>
<keyword evidence="2 5" id="KW-0812">Transmembrane</keyword>
<feature type="transmembrane region" description="Helical" evidence="5">
    <location>
        <begin position="172"/>
        <end position="193"/>
    </location>
</feature>
<dbReference type="OrthoDB" id="162334at2"/>
<dbReference type="InterPro" id="IPR051784">
    <property type="entry name" value="Nod_factor_ABC_transporter"/>
</dbReference>
<evidence type="ECO:0000256" key="2">
    <source>
        <dbReference type="ARBA" id="ARBA00022692"/>
    </source>
</evidence>
<dbReference type="PROSITE" id="PS51012">
    <property type="entry name" value="ABC_TM2"/>
    <property type="match status" value="1"/>
</dbReference>
<feature type="domain" description="ABC transmembrane type-2" evidence="6">
    <location>
        <begin position="17"/>
        <end position="282"/>
    </location>
</feature>
<organism evidence="7 8">
    <name type="scientific">Paenibacillus oralis</name>
    <dbReference type="NCBI Taxonomy" id="2490856"/>
    <lineage>
        <taxon>Bacteria</taxon>
        <taxon>Bacillati</taxon>
        <taxon>Bacillota</taxon>
        <taxon>Bacilli</taxon>
        <taxon>Bacillales</taxon>
        <taxon>Paenibacillaceae</taxon>
        <taxon>Paenibacillus</taxon>
    </lineage>
</organism>
<dbReference type="InterPro" id="IPR047817">
    <property type="entry name" value="ABC2_TM_bact-type"/>
</dbReference>
<dbReference type="GO" id="GO:0140359">
    <property type="term" value="F:ABC-type transporter activity"/>
    <property type="evidence" value="ECO:0007669"/>
    <property type="project" value="InterPro"/>
</dbReference>
<feature type="transmembrane region" description="Helical" evidence="5">
    <location>
        <begin position="17"/>
        <end position="38"/>
    </location>
</feature>